<evidence type="ECO:0000256" key="15">
    <source>
        <dbReference type="ARBA" id="ARBA00023316"/>
    </source>
</evidence>
<dbReference type="InterPro" id="IPR016169">
    <property type="entry name" value="FAD-bd_PCMH_sub2"/>
</dbReference>
<evidence type="ECO:0000256" key="13">
    <source>
        <dbReference type="ARBA" id="ARBA00023002"/>
    </source>
</evidence>
<dbReference type="NCBIfam" id="NF010478">
    <property type="entry name" value="PRK13903.1"/>
    <property type="match status" value="1"/>
</dbReference>
<accession>A0A561UI93</accession>
<name>A0A561UI93_9ACTN</name>
<comment type="catalytic activity">
    <reaction evidence="16 17">
        <text>UDP-N-acetyl-alpha-D-muramate + NADP(+) = UDP-N-acetyl-3-O-(1-carboxyvinyl)-alpha-D-glucosamine + NADPH + H(+)</text>
        <dbReference type="Rhea" id="RHEA:12248"/>
        <dbReference type="ChEBI" id="CHEBI:15378"/>
        <dbReference type="ChEBI" id="CHEBI:57783"/>
        <dbReference type="ChEBI" id="CHEBI:58349"/>
        <dbReference type="ChEBI" id="CHEBI:68483"/>
        <dbReference type="ChEBI" id="CHEBI:70757"/>
        <dbReference type="EC" id="1.3.1.98"/>
    </reaction>
</comment>
<dbReference type="GO" id="GO:0008360">
    <property type="term" value="P:regulation of cell shape"/>
    <property type="evidence" value="ECO:0007669"/>
    <property type="project" value="UniProtKB-KW"/>
</dbReference>
<evidence type="ECO:0000256" key="7">
    <source>
        <dbReference type="ARBA" id="ARBA00022618"/>
    </source>
</evidence>
<evidence type="ECO:0000313" key="19">
    <source>
        <dbReference type="EMBL" id="TWF99088.1"/>
    </source>
</evidence>
<evidence type="ECO:0000256" key="16">
    <source>
        <dbReference type="ARBA" id="ARBA00048914"/>
    </source>
</evidence>
<comment type="similarity">
    <text evidence="5 17">Belongs to the MurB family.</text>
</comment>
<dbReference type="Proteomes" id="UP000317940">
    <property type="component" value="Unassembled WGS sequence"/>
</dbReference>
<keyword evidence="20" id="KW-1185">Reference proteome</keyword>
<evidence type="ECO:0000256" key="5">
    <source>
        <dbReference type="ARBA" id="ARBA00010485"/>
    </source>
</evidence>
<dbReference type="InterPro" id="IPR011601">
    <property type="entry name" value="MurB_C"/>
</dbReference>
<protein>
    <recommendedName>
        <fullName evidence="17">UDP-N-acetylenolpyruvoylglucosamine reductase</fullName>
        <ecNumber evidence="17">1.3.1.98</ecNumber>
    </recommendedName>
    <alternativeName>
        <fullName evidence="17">UDP-N-acetylmuramate dehydrogenase</fullName>
    </alternativeName>
</protein>
<keyword evidence="12 17" id="KW-0573">Peptidoglycan synthesis</keyword>
<evidence type="ECO:0000259" key="18">
    <source>
        <dbReference type="PROSITE" id="PS51387"/>
    </source>
</evidence>
<dbReference type="AlphaFoldDB" id="A0A561UI93"/>
<dbReference type="RefSeq" id="WP_170304918.1">
    <property type="nucleotide sequence ID" value="NZ_BAAAMZ010000011.1"/>
</dbReference>
<dbReference type="Pfam" id="PF02873">
    <property type="entry name" value="MurB_C"/>
    <property type="match status" value="1"/>
</dbReference>
<dbReference type="GO" id="GO:0009252">
    <property type="term" value="P:peptidoglycan biosynthetic process"/>
    <property type="evidence" value="ECO:0007669"/>
    <property type="project" value="UniProtKB-UniRule"/>
</dbReference>
<keyword evidence="13 17" id="KW-0560">Oxidoreductase</keyword>
<comment type="subcellular location">
    <subcellularLocation>
        <location evidence="3 17">Cytoplasm</location>
    </subcellularLocation>
</comment>
<dbReference type="EMBL" id="VIWT01000001">
    <property type="protein sequence ID" value="TWF99088.1"/>
    <property type="molecule type" value="Genomic_DNA"/>
</dbReference>
<evidence type="ECO:0000256" key="6">
    <source>
        <dbReference type="ARBA" id="ARBA00022490"/>
    </source>
</evidence>
<organism evidence="19 20">
    <name type="scientific">Kitasatospora viridis</name>
    <dbReference type="NCBI Taxonomy" id="281105"/>
    <lineage>
        <taxon>Bacteria</taxon>
        <taxon>Bacillati</taxon>
        <taxon>Actinomycetota</taxon>
        <taxon>Actinomycetes</taxon>
        <taxon>Kitasatosporales</taxon>
        <taxon>Streptomycetaceae</taxon>
        <taxon>Kitasatospora</taxon>
    </lineage>
</organism>
<dbReference type="InterPro" id="IPR016167">
    <property type="entry name" value="FAD-bd_PCMH_sub1"/>
</dbReference>
<dbReference type="Gene3D" id="3.30.465.10">
    <property type="match status" value="1"/>
</dbReference>
<evidence type="ECO:0000256" key="12">
    <source>
        <dbReference type="ARBA" id="ARBA00022984"/>
    </source>
</evidence>
<dbReference type="GO" id="GO:0071555">
    <property type="term" value="P:cell wall organization"/>
    <property type="evidence" value="ECO:0007669"/>
    <property type="project" value="UniProtKB-KW"/>
</dbReference>
<feature type="active site" evidence="17">
    <location>
        <position position="163"/>
    </location>
</feature>
<dbReference type="UniPathway" id="UPA00219"/>
<keyword evidence="11 17" id="KW-0133">Cell shape</keyword>
<dbReference type="GO" id="GO:0005829">
    <property type="term" value="C:cytosol"/>
    <property type="evidence" value="ECO:0007669"/>
    <property type="project" value="TreeGrafter"/>
</dbReference>
<dbReference type="Gene3D" id="3.30.43.10">
    <property type="entry name" value="Uridine Diphospho-n-acetylenolpyruvylglucosamine Reductase, domain 2"/>
    <property type="match status" value="1"/>
</dbReference>
<dbReference type="SUPFAM" id="SSF56176">
    <property type="entry name" value="FAD-binding/transporter-associated domain-like"/>
    <property type="match status" value="1"/>
</dbReference>
<keyword evidence="14 17" id="KW-0131">Cell cycle</keyword>
<comment type="function">
    <text evidence="2 17">Cell wall formation.</text>
</comment>
<comment type="cofactor">
    <cofactor evidence="1 17">
        <name>FAD</name>
        <dbReference type="ChEBI" id="CHEBI:57692"/>
    </cofactor>
</comment>
<dbReference type="InterPro" id="IPR036318">
    <property type="entry name" value="FAD-bd_PCMH-like_sf"/>
</dbReference>
<sequence length="344" mass="36258">MPSTTLASLTTLRLGGPAEHVLTISTPADWADAVRAIRHTNEQAPVVLGHGSNVIASDAGHPGTVVVMNTRGITATRVDDTTVNVTVQAGHPLTELTAWAAAEHLAGIECLAGIPGTVGAAPVQNAGAYGQQISDTLDHLTVWDWETDRMRTLPAEACQLQHRNSLFKTNPGRWTILAVTFHLIRSPAAPVVYQPLADELGVHIGTRPPVAEATSAVLANRHRRGLLLDAHGPDARQAGSVFLNPPVTTTQAAHWSTAGCPVHADSDGQLRASAGWLLEHVGYSPGHQVADGIRCSGQRALTLTAHDEATATGFAQALGELSARVESTTSIRLHPEPVLVGIWQ</sequence>
<evidence type="ECO:0000256" key="11">
    <source>
        <dbReference type="ARBA" id="ARBA00022960"/>
    </source>
</evidence>
<evidence type="ECO:0000256" key="9">
    <source>
        <dbReference type="ARBA" id="ARBA00022827"/>
    </source>
</evidence>
<dbReference type="InterPro" id="IPR036635">
    <property type="entry name" value="MurB_C_sf"/>
</dbReference>
<evidence type="ECO:0000256" key="1">
    <source>
        <dbReference type="ARBA" id="ARBA00001974"/>
    </source>
</evidence>
<keyword evidence="7 17" id="KW-0132">Cell division</keyword>
<feature type="domain" description="FAD-binding PCMH-type" evidence="18">
    <location>
        <begin position="14"/>
        <end position="186"/>
    </location>
</feature>
<comment type="pathway">
    <text evidence="4 17">Cell wall biogenesis; peptidoglycan biosynthesis.</text>
</comment>
<dbReference type="GO" id="GO:0071949">
    <property type="term" value="F:FAD binding"/>
    <property type="evidence" value="ECO:0007669"/>
    <property type="project" value="InterPro"/>
</dbReference>
<evidence type="ECO:0000256" key="3">
    <source>
        <dbReference type="ARBA" id="ARBA00004496"/>
    </source>
</evidence>
<keyword evidence="10 17" id="KW-0521">NADP</keyword>
<dbReference type="PANTHER" id="PTHR21071:SF4">
    <property type="entry name" value="UDP-N-ACETYLENOLPYRUVOYLGLUCOSAMINE REDUCTASE"/>
    <property type="match status" value="1"/>
</dbReference>
<dbReference type="InterPro" id="IPR003170">
    <property type="entry name" value="MurB"/>
</dbReference>
<keyword evidence="15 17" id="KW-0961">Cell wall biogenesis/degradation</keyword>
<dbReference type="InterPro" id="IPR006094">
    <property type="entry name" value="Oxid_FAD_bind_N"/>
</dbReference>
<gene>
    <name evidence="17" type="primary">murB</name>
    <name evidence="19" type="ORF">FHX73_112924</name>
</gene>
<keyword evidence="8 17" id="KW-0285">Flavoprotein</keyword>
<evidence type="ECO:0000313" key="20">
    <source>
        <dbReference type="Proteomes" id="UP000317940"/>
    </source>
</evidence>
<evidence type="ECO:0000256" key="4">
    <source>
        <dbReference type="ARBA" id="ARBA00004752"/>
    </source>
</evidence>
<feature type="active site" description="Proton donor" evidence="17">
    <location>
        <position position="240"/>
    </location>
</feature>
<evidence type="ECO:0000256" key="2">
    <source>
        <dbReference type="ARBA" id="ARBA00003921"/>
    </source>
</evidence>
<dbReference type="Gene3D" id="3.90.78.10">
    <property type="entry name" value="UDP-N-acetylenolpyruvoylglucosamine reductase, C-terminal domain"/>
    <property type="match status" value="1"/>
</dbReference>
<dbReference type="SUPFAM" id="SSF56194">
    <property type="entry name" value="Uridine diphospho-N-Acetylenolpyruvylglucosamine reductase, MurB, C-terminal domain"/>
    <property type="match status" value="1"/>
</dbReference>
<dbReference type="EC" id="1.3.1.98" evidence="17"/>
<evidence type="ECO:0000256" key="14">
    <source>
        <dbReference type="ARBA" id="ARBA00023306"/>
    </source>
</evidence>
<dbReference type="Pfam" id="PF01565">
    <property type="entry name" value="FAD_binding_4"/>
    <property type="match status" value="1"/>
</dbReference>
<evidence type="ECO:0000256" key="17">
    <source>
        <dbReference type="HAMAP-Rule" id="MF_00037"/>
    </source>
</evidence>
<proteinExistence type="inferred from homology"/>
<comment type="caution">
    <text evidence="19">The sequence shown here is derived from an EMBL/GenBank/DDBJ whole genome shotgun (WGS) entry which is preliminary data.</text>
</comment>
<reference evidence="19 20" key="1">
    <citation type="submission" date="2019-06" db="EMBL/GenBank/DDBJ databases">
        <title>Sequencing the genomes of 1000 actinobacteria strains.</title>
        <authorList>
            <person name="Klenk H.-P."/>
        </authorList>
    </citation>
    <scope>NUCLEOTIDE SEQUENCE [LARGE SCALE GENOMIC DNA]</scope>
    <source>
        <strain evidence="19 20">DSM 44826</strain>
    </source>
</reference>
<feature type="active site" evidence="17">
    <location>
        <position position="336"/>
    </location>
</feature>
<evidence type="ECO:0000256" key="10">
    <source>
        <dbReference type="ARBA" id="ARBA00022857"/>
    </source>
</evidence>
<evidence type="ECO:0000256" key="8">
    <source>
        <dbReference type="ARBA" id="ARBA00022630"/>
    </source>
</evidence>
<dbReference type="HAMAP" id="MF_00037">
    <property type="entry name" value="MurB"/>
    <property type="match status" value="1"/>
</dbReference>
<dbReference type="GO" id="GO:0051301">
    <property type="term" value="P:cell division"/>
    <property type="evidence" value="ECO:0007669"/>
    <property type="project" value="UniProtKB-KW"/>
</dbReference>
<dbReference type="InterPro" id="IPR016166">
    <property type="entry name" value="FAD-bd_PCMH"/>
</dbReference>
<dbReference type="GO" id="GO:0008762">
    <property type="term" value="F:UDP-N-acetylmuramate dehydrogenase activity"/>
    <property type="evidence" value="ECO:0007669"/>
    <property type="project" value="UniProtKB-UniRule"/>
</dbReference>
<keyword evidence="6 17" id="KW-0963">Cytoplasm</keyword>
<keyword evidence="9 17" id="KW-0274">FAD</keyword>
<dbReference type="PANTHER" id="PTHR21071">
    <property type="entry name" value="UDP-N-ACETYLENOLPYRUVOYLGLUCOSAMINE REDUCTASE"/>
    <property type="match status" value="1"/>
</dbReference>
<dbReference type="PROSITE" id="PS51387">
    <property type="entry name" value="FAD_PCMH"/>
    <property type="match status" value="1"/>
</dbReference>